<dbReference type="InterPro" id="IPR012902">
    <property type="entry name" value="N_methyl_site"/>
</dbReference>
<dbReference type="Pfam" id="PF07963">
    <property type="entry name" value="N_methyl"/>
    <property type="match status" value="1"/>
</dbReference>
<name>A0A0J8D548_CLOCY</name>
<keyword evidence="1" id="KW-0812">Transmembrane</keyword>
<proteinExistence type="predicted"/>
<keyword evidence="3" id="KW-1185">Reference proteome</keyword>
<evidence type="ECO:0000313" key="2">
    <source>
        <dbReference type="EMBL" id="KMT21285.1"/>
    </source>
</evidence>
<evidence type="ECO:0000256" key="1">
    <source>
        <dbReference type="SAM" id="Phobius"/>
    </source>
</evidence>
<dbReference type="Proteomes" id="UP000036756">
    <property type="component" value="Unassembled WGS sequence"/>
</dbReference>
<dbReference type="PATRIC" id="fig|1121307.3.peg.901"/>
<evidence type="ECO:0008006" key="4">
    <source>
        <dbReference type="Google" id="ProtNLM"/>
    </source>
</evidence>
<comment type="caution">
    <text evidence="2">The sequence shown here is derived from an EMBL/GenBank/DDBJ whole genome shotgun (WGS) entry which is preliminary data.</text>
</comment>
<dbReference type="NCBIfam" id="TIGR02532">
    <property type="entry name" value="IV_pilin_GFxxxE"/>
    <property type="match status" value="1"/>
</dbReference>
<dbReference type="RefSeq" id="WP_048570731.1">
    <property type="nucleotide sequence ID" value="NZ_LFVU01000027.1"/>
</dbReference>
<reference evidence="2 3" key="1">
    <citation type="submission" date="2015-06" db="EMBL/GenBank/DDBJ databases">
        <title>Draft genome sequence of the purine-degrading Clostridium cylindrosporum HC-1 (DSM 605).</title>
        <authorList>
            <person name="Poehlein A."/>
            <person name="Schiel-Bengelsdorf B."/>
            <person name="Bengelsdorf F."/>
            <person name="Daniel R."/>
            <person name="Duerre P."/>
        </authorList>
    </citation>
    <scope>NUCLEOTIDE SEQUENCE [LARGE SCALE GENOMIC DNA]</scope>
    <source>
        <strain evidence="2 3">DSM 605</strain>
    </source>
</reference>
<dbReference type="InterPro" id="IPR045584">
    <property type="entry name" value="Pilin-like"/>
</dbReference>
<feature type="transmembrane region" description="Helical" evidence="1">
    <location>
        <begin position="6"/>
        <end position="26"/>
    </location>
</feature>
<dbReference type="PROSITE" id="PS00409">
    <property type="entry name" value="PROKAR_NTER_METHYL"/>
    <property type="match status" value="1"/>
</dbReference>
<dbReference type="Gene3D" id="3.30.700.10">
    <property type="entry name" value="Glycoprotein, Type 4 Pilin"/>
    <property type="match status" value="1"/>
</dbReference>
<keyword evidence="1" id="KW-0472">Membrane</keyword>
<sequence length="201" mass="22517">MKKGFTLIEMVIVVAIITILSGVVFLSSLNSFRTSKVEGFSNEALSLISRLYDNQSSKARFLDQINSNNAEATYNIVFEEDNGEIKAKLRDKQETIDEVLISNIASIKDMSLKFKDKVVGEEETRDNIILPKNTSSIKKYILTFDSKGRVVRTIEDGMGTPETKILKSLTIQIGIENKNFFRNIIITTPPAGNIVMEKEMG</sequence>
<keyword evidence="1" id="KW-1133">Transmembrane helix</keyword>
<dbReference type="SUPFAM" id="SSF54523">
    <property type="entry name" value="Pili subunits"/>
    <property type="match status" value="1"/>
</dbReference>
<dbReference type="STRING" id="1121307.CLCY_2c00450"/>
<dbReference type="AlphaFoldDB" id="A0A0J8D548"/>
<dbReference type="EMBL" id="LFVU01000027">
    <property type="protein sequence ID" value="KMT21285.1"/>
    <property type="molecule type" value="Genomic_DNA"/>
</dbReference>
<protein>
    <recommendedName>
        <fullName evidence="4">Prepilin-type N-terminal cleavage/methylation domain-containing protein</fullName>
    </recommendedName>
</protein>
<accession>A0A0J8D548</accession>
<evidence type="ECO:0000313" key="3">
    <source>
        <dbReference type="Proteomes" id="UP000036756"/>
    </source>
</evidence>
<gene>
    <name evidence="2" type="ORF">CLCY_2c00450</name>
</gene>
<organism evidence="2 3">
    <name type="scientific">Clostridium cylindrosporum DSM 605</name>
    <dbReference type="NCBI Taxonomy" id="1121307"/>
    <lineage>
        <taxon>Bacteria</taxon>
        <taxon>Bacillati</taxon>
        <taxon>Bacillota</taxon>
        <taxon>Clostridia</taxon>
        <taxon>Eubacteriales</taxon>
        <taxon>Clostridiaceae</taxon>
        <taxon>Clostridium</taxon>
    </lineage>
</organism>